<feature type="transmembrane region" description="Helical" evidence="6">
    <location>
        <begin position="41"/>
        <end position="62"/>
    </location>
</feature>
<evidence type="ECO:0000256" key="3">
    <source>
        <dbReference type="ARBA" id="ARBA00022692"/>
    </source>
</evidence>
<sequence length="505" mass="59333">MLATRKVQRWLYEIHAYFSIFIGVTSYRYDYVLKRYTNTKWTQLIATLANLCVIVIVMMDLYDLYATNMMEDVADIALSVEGFINNLFCLLRVLQRIPRERATYQIVEEMRRMRHIYRYRWPRQDLSDLHLDRIYLARNCIMWLTAAILMVFMMSFCTNLASMIQHPLLERIFLVLYVLAFEGQNVTMHLLFLISWRICRWFERLNGRIEHLIKGNSAGDTLELHHLSRQHWQLARLEDRLLAAYGFILMTYRFGVIISAASLGYYITKMQSLDNQMISIALFGFIILDGYVLDLMAQWIMQTHRKTSWLLRQQHDLRHPDEQFSRGCDLLALQIACFPQKLKLYGLNSSGKVAWLRSCVLSFSWMIVLLQYGIAADLQAQPQNNMMKSMQILLCYGLLLTMFFALNEARPSTGEAAADTDGMETPDAEDVRGAFSGYELPAQAIYPNIPMDRLQMLFAQYRPTYSGYLRTPSYANMNELYRLPESKRQVRYRQCYFNPISCFRK</sequence>
<dbReference type="InParanoid" id="B4JAD9"/>
<evidence type="ECO:0000256" key="6">
    <source>
        <dbReference type="RuleBase" id="RU363108"/>
    </source>
</evidence>
<comment type="similarity">
    <text evidence="6">Belongs to the insect chemoreceptor superfamily. Gustatory receptor (GR) family.</text>
</comment>
<keyword evidence="6" id="KW-0675">Receptor</keyword>
<evidence type="ECO:0000256" key="4">
    <source>
        <dbReference type="ARBA" id="ARBA00022989"/>
    </source>
</evidence>
<proteinExistence type="inferred from homology"/>
<evidence type="ECO:0000313" key="8">
    <source>
        <dbReference type="Proteomes" id="UP000001070"/>
    </source>
</evidence>
<keyword evidence="5 6" id="KW-0472">Membrane</keyword>
<evidence type="ECO:0000256" key="1">
    <source>
        <dbReference type="ARBA" id="ARBA00004651"/>
    </source>
</evidence>
<feature type="transmembrane region" description="Helical" evidence="6">
    <location>
        <begin position="242"/>
        <end position="266"/>
    </location>
</feature>
<comment type="function">
    <text evidence="6">Gustatory receptor which mediates acceptance or avoidance behavior, depending on its substrates.</text>
</comment>
<dbReference type="PhylomeDB" id="B4JAD9"/>
<feature type="transmembrane region" description="Helical" evidence="6">
    <location>
        <begin position="354"/>
        <end position="374"/>
    </location>
</feature>
<keyword evidence="6" id="KW-0807">Transducer</keyword>
<name>B4JAD9_DROGR</name>
<dbReference type="GO" id="GO:2000252">
    <property type="term" value="P:negative regulation of feeding behavior"/>
    <property type="evidence" value="ECO:0007669"/>
    <property type="project" value="EnsemblMetazoa"/>
</dbReference>
<evidence type="ECO:0000256" key="2">
    <source>
        <dbReference type="ARBA" id="ARBA00022475"/>
    </source>
</evidence>
<protein>
    <recommendedName>
        <fullName evidence="6">Gustatory receptor</fullName>
    </recommendedName>
</protein>
<dbReference type="Proteomes" id="UP000001070">
    <property type="component" value="Unassembled WGS sequence"/>
</dbReference>
<organism evidence="8">
    <name type="scientific">Drosophila grimshawi</name>
    <name type="common">Hawaiian fruit fly</name>
    <name type="synonym">Idiomyia grimshawi</name>
    <dbReference type="NCBI Taxonomy" id="7222"/>
    <lineage>
        <taxon>Eukaryota</taxon>
        <taxon>Metazoa</taxon>
        <taxon>Ecdysozoa</taxon>
        <taxon>Arthropoda</taxon>
        <taxon>Hexapoda</taxon>
        <taxon>Insecta</taxon>
        <taxon>Pterygota</taxon>
        <taxon>Neoptera</taxon>
        <taxon>Endopterygota</taxon>
        <taxon>Diptera</taxon>
        <taxon>Brachycera</taxon>
        <taxon>Muscomorpha</taxon>
        <taxon>Ephydroidea</taxon>
        <taxon>Drosophilidae</taxon>
        <taxon>Drosophila</taxon>
        <taxon>Hawaiian Drosophila</taxon>
    </lineage>
</organism>
<dbReference type="STRING" id="7222.B4JAD9"/>
<feature type="transmembrane region" description="Helical" evidence="6">
    <location>
        <begin position="278"/>
        <end position="297"/>
    </location>
</feature>
<dbReference type="GO" id="GO:0005615">
    <property type="term" value="C:extracellular space"/>
    <property type="evidence" value="ECO:0007669"/>
    <property type="project" value="EnsemblMetazoa"/>
</dbReference>
<gene>
    <name evidence="7" type="primary">Dgri\GH11443</name>
    <name evidence="7" type="ORF">Dgri_GH11443</name>
</gene>
<dbReference type="GO" id="GO:0016085">
    <property type="term" value="F:myoinhibitory hormone activity"/>
    <property type="evidence" value="ECO:0007669"/>
    <property type="project" value="EnsemblMetazoa"/>
</dbReference>
<accession>B4JAD9</accession>
<dbReference type="AlphaFoldDB" id="B4JAD9"/>
<evidence type="ECO:0000313" key="7">
    <source>
        <dbReference type="EMBL" id="EDW03810.1"/>
    </source>
</evidence>
<dbReference type="GO" id="GO:0010459">
    <property type="term" value="P:negative regulation of heart rate"/>
    <property type="evidence" value="ECO:0007669"/>
    <property type="project" value="EnsemblMetazoa"/>
</dbReference>
<dbReference type="GO" id="GO:0050909">
    <property type="term" value="P:sensory perception of taste"/>
    <property type="evidence" value="ECO:0007669"/>
    <property type="project" value="InterPro"/>
</dbReference>
<keyword evidence="8" id="KW-1185">Reference proteome</keyword>
<dbReference type="OMA" id="DIACIIC"/>
<dbReference type="EMBL" id="CH916368">
    <property type="protein sequence ID" value="EDW03810.1"/>
    <property type="molecule type" value="Genomic_DNA"/>
</dbReference>
<dbReference type="HOGENOM" id="CLU_041722_0_0_1"/>
<dbReference type="GO" id="GO:0005886">
    <property type="term" value="C:plasma membrane"/>
    <property type="evidence" value="ECO:0007669"/>
    <property type="project" value="UniProtKB-SubCell"/>
</dbReference>
<keyword evidence="4 6" id="KW-1133">Transmembrane helix</keyword>
<feature type="transmembrane region" description="Helical" evidence="6">
    <location>
        <begin position="386"/>
        <end position="406"/>
    </location>
</feature>
<dbReference type="eggNOG" id="ENOG502SYJ8">
    <property type="taxonomic scope" value="Eukaryota"/>
</dbReference>
<evidence type="ECO:0000256" key="5">
    <source>
        <dbReference type="ARBA" id="ARBA00023136"/>
    </source>
</evidence>
<dbReference type="Pfam" id="PF08395">
    <property type="entry name" value="7tm_7"/>
    <property type="match status" value="1"/>
</dbReference>
<keyword evidence="3 6" id="KW-0812">Transmembrane</keyword>
<reference evidence="7 8" key="1">
    <citation type="journal article" date="2007" name="Nature">
        <title>Evolution of genes and genomes on the Drosophila phylogeny.</title>
        <authorList>
            <consortium name="Drosophila 12 Genomes Consortium"/>
            <person name="Clark A.G."/>
            <person name="Eisen M.B."/>
            <person name="Smith D.R."/>
            <person name="Bergman C.M."/>
            <person name="Oliver B."/>
            <person name="Markow T.A."/>
            <person name="Kaufman T.C."/>
            <person name="Kellis M."/>
            <person name="Gelbart W."/>
            <person name="Iyer V.N."/>
            <person name="Pollard D.A."/>
            <person name="Sackton T.B."/>
            <person name="Larracuente A.M."/>
            <person name="Singh N.D."/>
            <person name="Abad J.P."/>
            <person name="Abt D.N."/>
            <person name="Adryan B."/>
            <person name="Aguade M."/>
            <person name="Akashi H."/>
            <person name="Anderson W.W."/>
            <person name="Aquadro C.F."/>
            <person name="Ardell D.H."/>
            <person name="Arguello R."/>
            <person name="Artieri C.G."/>
            <person name="Barbash D.A."/>
            <person name="Barker D."/>
            <person name="Barsanti P."/>
            <person name="Batterham P."/>
            <person name="Batzoglou S."/>
            <person name="Begun D."/>
            <person name="Bhutkar A."/>
            <person name="Blanco E."/>
            <person name="Bosak S.A."/>
            <person name="Bradley R.K."/>
            <person name="Brand A.D."/>
            <person name="Brent M.R."/>
            <person name="Brooks A.N."/>
            <person name="Brown R.H."/>
            <person name="Butlin R.K."/>
            <person name="Caggese C."/>
            <person name="Calvi B.R."/>
            <person name="Bernardo de Carvalho A."/>
            <person name="Caspi A."/>
            <person name="Castrezana S."/>
            <person name="Celniker S.E."/>
            <person name="Chang J.L."/>
            <person name="Chapple C."/>
            <person name="Chatterji S."/>
            <person name="Chinwalla A."/>
            <person name="Civetta A."/>
            <person name="Clifton S.W."/>
            <person name="Comeron J.M."/>
            <person name="Costello J.C."/>
            <person name="Coyne J.A."/>
            <person name="Daub J."/>
            <person name="David R.G."/>
            <person name="Delcher A.L."/>
            <person name="Delehaunty K."/>
            <person name="Do C.B."/>
            <person name="Ebling H."/>
            <person name="Edwards K."/>
            <person name="Eickbush T."/>
            <person name="Evans J.D."/>
            <person name="Filipski A."/>
            <person name="Findeiss S."/>
            <person name="Freyhult E."/>
            <person name="Fulton L."/>
            <person name="Fulton R."/>
            <person name="Garcia A.C."/>
            <person name="Gardiner A."/>
            <person name="Garfield D.A."/>
            <person name="Garvin B.E."/>
            <person name="Gibson G."/>
            <person name="Gilbert D."/>
            <person name="Gnerre S."/>
            <person name="Godfrey J."/>
            <person name="Good R."/>
            <person name="Gotea V."/>
            <person name="Gravely B."/>
            <person name="Greenberg A.J."/>
            <person name="Griffiths-Jones S."/>
            <person name="Gross S."/>
            <person name="Guigo R."/>
            <person name="Gustafson E.A."/>
            <person name="Haerty W."/>
            <person name="Hahn M.W."/>
            <person name="Halligan D.L."/>
            <person name="Halpern A.L."/>
            <person name="Halter G.M."/>
            <person name="Han M.V."/>
            <person name="Heger A."/>
            <person name="Hillier L."/>
            <person name="Hinrichs A.S."/>
            <person name="Holmes I."/>
            <person name="Hoskins R.A."/>
            <person name="Hubisz M.J."/>
            <person name="Hultmark D."/>
            <person name="Huntley M.A."/>
            <person name="Jaffe D.B."/>
            <person name="Jagadeeshan S."/>
            <person name="Jeck W.R."/>
            <person name="Johnson J."/>
            <person name="Jones C.D."/>
            <person name="Jordan W.C."/>
            <person name="Karpen G.H."/>
            <person name="Kataoka E."/>
            <person name="Keightley P.D."/>
            <person name="Kheradpour P."/>
            <person name="Kirkness E.F."/>
            <person name="Koerich L.B."/>
            <person name="Kristiansen K."/>
            <person name="Kudrna D."/>
            <person name="Kulathinal R.J."/>
            <person name="Kumar S."/>
            <person name="Kwok R."/>
            <person name="Lander E."/>
            <person name="Langley C.H."/>
            <person name="Lapoint R."/>
            <person name="Lazzaro B.P."/>
            <person name="Lee S.J."/>
            <person name="Levesque L."/>
            <person name="Li R."/>
            <person name="Lin C.F."/>
            <person name="Lin M.F."/>
            <person name="Lindblad-Toh K."/>
            <person name="Llopart A."/>
            <person name="Long M."/>
            <person name="Low L."/>
            <person name="Lozovsky E."/>
            <person name="Lu J."/>
            <person name="Luo M."/>
            <person name="Machado C.A."/>
            <person name="Makalowski W."/>
            <person name="Marzo M."/>
            <person name="Matsuda M."/>
            <person name="Matzkin L."/>
            <person name="McAllister B."/>
            <person name="McBride C.S."/>
            <person name="McKernan B."/>
            <person name="McKernan K."/>
            <person name="Mendez-Lago M."/>
            <person name="Minx P."/>
            <person name="Mollenhauer M.U."/>
            <person name="Montooth K."/>
            <person name="Mount S.M."/>
            <person name="Mu X."/>
            <person name="Myers E."/>
            <person name="Negre B."/>
            <person name="Newfeld S."/>
            <person name="Nielsen R."/>
            <person name="Noor M.A."/>
            <person name="O'Grady P."/>
            <person name="Pachter L."/>
            <person name="Papaceit M."/>
            <person name="Parisi M.J."/>
            <person name="Parisi M."/>
            <person name="Parts L."/>
            <person name="Pedersen J.S."/>
            <person name="Pesole G."/>
            <person name="Phillippy A.M."/>
            <person name="Ponting C.P."/>
            <person name="Pop M."/>
            <person name="Porcelli D."/>
            <person name="Powell J.R."/>
            <person name="Prohaska S."/>
            <person name="Pruitt K."/>
            <person name="Puig M."/>
            <person name="Quesneville H."/>
            <person name="Ram K.R."/>
            <person name="Rand D."/>
            <person name="Rasmussen M.D."/>
            <person name="Reed L.K."/>
            <person name="Reenan R."/>
            <person name="Reily A."/>
            <person name="Remington K.A."/>
            <person name="Rieger T.T."/>
            <person name="Ritchie M.G."/>
            <person name="Robin C."/>
            <person name="Rogers Y.H."/>
            <person name="Rohde C."/>
            <person name="Rozas J."/>
            <person name="Rubenfield M.J."/>
            <person name="Ruiz A."/>
            <person name="Russo S."/>
            <person name="Salzberg S.L."/>
            <person name="Sanchez-Gracia A."/>
            <person name="Saranga D.J."/>
            <person name="Sato H."/>
            <person name="Schaeffer S.W."/>
            <person name="Schatz M.C."/>
            <person name="Schlenke T."/>
            <person name="Schwartz R."/>
            <person name="Segarra C."/>
            <person name="Singh R.S."/>
            <person name="Sirot L."/>
            <person name="Sirota M."/>
            <person name="Sisneros N.B."/>
            <person name="Smith C.D."/>
            <person name="Smith T.F."/>
            <person name="Spieth J."/>
            <person name="Stage D.E."/>
            <person name="Stark A."/>
            <person name="Stephan W."/>
            <person name="Strausberg R.L."/>
            <person name="Strempel S."/>
            <person name="Sturgill D."/>
            <person name="Sutton G."/>
            <person name="Sutton G.G."/>
            <person name="Tao W."/>
            <person name="Teichmann S."/>
            <person name="Tobari Y.N."/>
            <person name="Tomimura Y."/>
            <person name="Tsolas J.M."/>
            <person name="Valente V.L."/>
            <person name="Venter E."/>
            <person name="Venter J.C."/>
            <person name="Vicario S."/>
            <person name="Vieira F.G."/>
            <person name="Vilella A.J."/>
            <person name="Villasante A."/>
            <person name="Walenz B."/>
            <person name="Wang J."/>
            <person name="Wasserman M."/>
            <person name="Watts T."/>
            <person name="Wilson D."/>
            <person name="Wilson R.K."/>
            <person name="Wing R.A."/>
            <person name="Wolfner M.F."/>
            <person name="Wong A."/>
            <person name="Wong G.K."/>
            <person name="Wu C.I."/>
            <person name="Wu G."/>
            <person name="Yamamoto D."/>
            <person name="Yang H.P."/>
            <person name="Yang S.P."/>
            <person name="Yorke J.A."/>
            <person name="Yoshida K."/>
            <person name="Zdobnov E."/>
            <person name="Zhang P."/>
            <person name="Zhang Y."/>
            <person name="Zimin A.V."/>
            <person name="Baldwin J."/>
            <person name="Abdouelleil A."/>
            <person name="Abdulkadir J."/>
            <person name="Abebe A."/>
            <person name="Abera B."/>
            <person name="Abreu J."/>
            <person name="Acer S.C."/>
            <person name="Aftuck L."/>
            <person name="Alexander A."/>
            <person name="An P."/>
            <person name="Anderson E."/>
            <person name="Anderson S."/>
            <person name="Arachi H."/>
            <person name="Azer M."/>
            <person name="Bachantsang P."/>
            <person name="Barry A."/>
            <person name="Bayul T."/>
            <person name="Berlin A."/>
            <person name="Bessette D."/>
            <person name="Bloom T."/>
            <person name="Blye J."/>
            <person name="Boguslavskiy L."/>
            <person name="Bonnet C."/>
            <person name="Boukhgalter B."/>
            <person name="Bourzgui I."/>
            <person name="Brown A."/>
            <person name="Cahill P."/>
            <person name="Channer S."/>
            <person name="Cheshatsang Y."/>
            <person name="Chuda L."/>
            <person name="Citroen M."/>
            <person name="Collymore A."/>
            <person name="Cooke P."/>
            <person name="Costello M."/>
            <person name="D'Aco K."/>
            <person name="Daza R."/>
            <person name="De Haan G."/>
            <person name="DeGray S."/>
            <person name="DeMaso C."/>
            <person name="Dhargay N."/>
            <person name="Dooley K."/>
            <person name="Dooley E."/>
            <person name="Doricent M."/>
            <person name="Dorje P."/>
            <person name="Dorjee K."/>
            <person name="Dupes A."/>
            <person name="Elong R."/>
            <person name="Falk J."/>
            <person name="Farina A."/>
            <person name="Faro S."/>
            <person name="Ferguson D."/>
            <person name="Fisher S."/>
            <person name="Foley C.D."/>
            <person name="Franke A."/>
            <person name="Friedrich D."/>
            <person name="Gadbois L."/>
            <person name="Gearin G."/>
            <person name="Gearin C.R."/>
            <person name="Giannoukos G."/>
            <person name="Goode T."/>
            <person name="Graham J."/>
            <person name="Grandbois E."/>
            <person name="Grewal S."/>
            <person name="Gyaltsen K."/>
            <person name="Hafez N."/>
            <person name="Hagos B."/>
            <person name="Hall J."/>
            <person name="Henson C."/>
            <person name="Hollinger A."/>
            <person name="Honan T."/>
            <person name="Huard M.D."/>
            <person name="Hughes L."/>
            <person name="Hurhula B."/>
            <person name="Husby M.E."/>
            <person name="Kamat A."/>
            <person name="Kanga B."/>
            <person name="Kashin S."/>
            <person name="Khazanovich D."/>
            <person name="Kisner P."/>
            <person name="Lance K."/>
            <person name="Lara M."/>
            <person name="Lee W."/>
            <person name="Lennon N."/>
            <person name="Letendre F."/>
            <person name="LeVine R."/>
            <person name="Lipovsky A."/>
            <person name="Liu X."/>
            <person name="Liu J."/>
            <person name="Liu S."/>
            <person name="Lokyitsang T."/>
            <person name="Lokyitsang Y."/>
            <person name="Lubonja R."/>
            <person name="Lui A."/>
            <person name="MacDonald P."/>
            <person name="Magnisalis V."/>
            <person name="Maru K."/>
            <person name="Matthews C."/>
            <person name="McCusker W."/>
            <person name="McDonough S."/>
            <person name="Mehta T."/>
            <person name="Meldrim J."/>
            <person name="Meneus L."/>
            <person name="Mihai O."/>
            <person name="Mihalev A."/>
            <person name="Mihova T."/>
            <person name="Mittelman R."/>
            <person name="Mlenga V."/>
            <person name="Montmayeur A."/>
            <person name="Mulrain L."/>
            <person name="Navidi A."/>
            <person name="Naylor J."/>
            <person name="Negash T."/>
            <person name="Nguyen T."/>
            <person name="Nguyen N."/>
            <person name="Nicol R."/>
            <person name="Norbu C."/>
            <person name="Norbu N."/>
            <person name="Novod N."/>
            <person name="O'Neill B."/>
            <person name="Osman S."/>
            <person name="Markiewicz E."/>
            <person name="Oyono O.L."/>
            <person name="Patti C."/>
            <person name="Phunkhang P."/>
            <person name="Pierre F."/>
            <person name="Priest M."/>
            <person name="Raghuraman S."/>
            <person name="Rege F."/>
            <person name="Reyes R."/>
            <person name="Rise C."/>
            <person name="Rogov P."/>
            <person name="Ross K."/>
            <person name="Ryan E."/>
            <person name="Settipalli S."/>
            <person name="Shea T."/>
            <person name="Sherpa N."/>
            <person name="Shi L."/>
            <person name="Shih D."/>
            <person name="Sparrow T."/>
            <person name="Spaulding J."/>
            <person name="Stalker J."/>
            <person name="Stange-Thomann N."/>
            <person name="Stavropoulos S."/>
            <person name="Stone C."/>
            <person name="Strader C."/>
            <person name="Tesfaye S."/>
            <person name="Thomson T."/>
            <person name="Thoulutsang Y."/>
            <person name="Thoulutsang D."/>
            <person name="Topham K."/>
            <person name="Topping I."/>
            <person name="Tsamla T."/>
            <person name="Vassiliev H."/>
            <person name="Vo A."/>
            <person name="Wangchuk T."/>
            <person name="Wangdi T."/>
            <person name="Weiand M."/>
            <person name="Wilkinson J."/>
            <person name="Wilson A."/>
            <person name="Yadav S."/>
            <person name="Young G."/>
            <person name="Yu Q."/>
            <person name="Zembek L."/>
            <person name="Zhong D."/>
            <person name="Zimmer A."/>
            <person name="Zwirko Z."/>
            <person name="Jaffe D.B."/>
            <person name="Alvarez P."/>
            <person name="Brockman W."/>
            <person name="Butler J."/>
            <person name="Chin C."/>
            <person name="Gnerre S."/>
            <person name="Grabherr M."/>
            <person name="Kleber M."/>
            <person name="Mauceli E."/>
            <person name="MacCallum I."/>
        </authorList>
    </citation>
    <scope>NUCLEOTIDE SEQUENCE [LARGE SCALE GENOMIC DNA]</scope>
    <source>
        <strain evidence="8">Tucson 15287-2541.00</strain>
    </source>
</reference>
<feature type="transmembrane region" description="Helical" evidence="6">
    <location>
        <begin position="173"/>
        <end position="194"/>
    </location>
</feature>
<keyword evidence="2 6" id="KW-1003">Cell membrane</keyword>
<dbReference type="InterPro" id="IPR013604">
    <property type="entry name" value="7TM_chemorcpt"/>
</dbReference>
<feature type="transmembrane region" description="Helical" evidence="6">
    <location>
        <begin position="140"/>
        <end position="161"/>
    </location>
</feature>
<comment type="subcellular location">
    <subcellularLocation>
        <location evidence="1 6">Cell membrane</location>
        <topology evidence="1 6">Multi-pass membrane protein</topology>
    </subcellularLocation>
</comment>
<dbReference type="OrthoDB" id="8032897at2759"/>